<dbReference type="Gene3D" id="2.130.10.10">
    <property type="entry name" value="YVTN repeat-like/Quinoprotein amine dehydrogenase"/>
    <property type="match status" value="1"/>
</dbReference>
<dbReference type="PANTHER" id="PTHR30344:SF4">
    <property type="entry name" value="CYCLASE, PUTATIVE (AFU_ORTHOLOGUE AFUA_6G11580)-RELATED"/>
    <property type="match status" value="1"/>
</dbReference>
<comment type="similarity">
    <text evidence="1">Belongs to the cycloisomerase 2 family.</text>
</comment>
<evidence type="ECO:0000313" key="3">
    <source>
        <dbReference type="EMBL" id="EMR68410.1"/>
    </source>
</evidence>
<dbReference type="OrthoDB" id="1715191at2759"/>
<dbReference type="SUPFAM" id="SSF75011">
    <property type="entry name" value="3-carboxy-cis,cis-mucoante lactonizing enzyme"/>
    <property type="match status" value="1"/>
</dbReference>
<proteinExistence type="inferred from homology"/>
<protein>
    <submittedName>
        <fullName evidence="3">Putative carboxy--muconate cyclase protein</fullName>
    </submittedName>
</protein>
<reference evidence="4" key="1">
    <citation type="journal article" date="2013" name="Genome Announc.">
        <title>Draft genome sequence of the grapevine dieback fungus Eutypa lata UCR-EL1.</title>
        <authorList>
            <person name="Blanco-Ulate B."/>
            <person name="Rolshausen P.E."/>
            <person name="Cantu D."/>
        </authorList>
    </citation>
    <scope>NUCLEOTIDE SEQUENCE [LARGE SCALE GENOMIC DNA]</scope>
    <source>
        <strain evidence="4">UCR-EL1</strain>
    </source>
</reference>
<dbReference type="InterPro" id="IPR019405">
    <property type="entry name" value="Lactonase_7-beta_prop"/>
</dbReference>
<feature type="chain" id="PRO_5004085788" evidence="2">
    <location>
        <begin position="17"/>
        <end position="386"/>
    </location>
</feature>
<dbReference type="eggNOG" id="ENOG502RZKQ">
    <property type="taxonomic scope" value="Eukaryota"/>
</dbReference>
<gene>
    <name evidence="3" type="ORF">UCREL1_4578</name>
</gene>
<accession>M7TNW2</accession>
<dbReference type="AlphaFoldDB" id="M7TNW2"/>
<dbReference type="GO" id="GO:0017057">
    <property type="term" value="F:6-phosphogluconolactonase activity"/>
    <property type="evidence" value="ECO:0007669"/>
    <property type="project" value="TreeGrafter"/>
</dbReference>
<keyword evidence="2" id="KW-0732">Signal</keyword>
<evidence type="ECO:0000256" key="2">
    <source>
        <dbReference type="SAM" id="SignalP"/>
    </source>
</evidence>
<sequence length="386" mass="41772">MLALAFLLGCFAVAYARVHHLIVGNLDLPASLYVLEFDDQSLDFRIVSNNTAESSHAWITFGHTRDTIYGASLNSSKTSQYELELTANKSSLHLVNSAPNCGDLTSAYVIAASQRAPYDVYSVAWEGPNVCGTAFSSSLSPNTTASTSWTYSEESGVHGLALAFNDTVLYSADLTENSIWTHRIADGSGEDGKGNGNVGQVEQVGRLQLQEGLGPRHLVVHPTGLYLHVIMETANELFTFDLDETTHEPGRAVSVWNFLPGEASVSDYWAAEVALSPNGRYLWVSSRAREEADPGYLAAFLLSEEGYVERRMFTVPTTTLGGSANSVAPAPWSDEIVAMTDFGTGYVQIWQMSEPREPGPGFQTAEAVARVDIADGGCCANAIWYD</sequence>
<dbReference type="EMBL" id="KB706241">
    <property type="protein sequence ID" value="EMR68410.1"/>
    <property type="molecule type" value="Genomic_DNA"/>
</dbReference>
<dbReference type="Pfam" id="PF10282">
    <property type="entry name" value="Lactonase"/>
    <property type="match status" value="1"/>
</dbReference>
<organism evidence="3 4">
    <name type="scientific">Eutypa lata (strain UCR-EL1)</name>
    <name type="common">Grapevine dieback disease fungus</name>
    <name type="synonym">Eutypa armeniacae</name>
    <dbReference type="NCBI Taxonomy" id="1287681"/>
    <lineage>
        <taxon>Eukaryota</taxon>
        <taxon>Fungi</taxon>
        <taxon>Dikarya</taxon>
        <taxon>Ascomycota</taxon>
        <taxon>Pezizomycotina</taxon>
        <taxon>Sordariomycetes</taxon>
        <taxon>Xylariomycetidae</taxon>
        <taxon>Xylariales</taxon>
        <taxon>Diatrypaceae</taxon>
        <taxon>Eutypa</taxon>
    </lineage>
</organism>
<name>M7TNW2_EUTLA</name>
<keyword evidence="4" id="KW-1185">Reference proteome</keyword>
<dbReference type="InterPro" id="IPR050282">
    <property type="entry name" value="Cycloisomerase_2"/>
</dbReference>
<dbReference type="KEGG" id="ela:UCREL1_4578"/>
<dbReference type="HOGENOM" id="CLU_045869_0_0_1"/>
<evidence type="ECO:0000256" key="1">
    <source>
        <dbReference type="ARBA" id="ARBA00005564"/>
    </source>
</evidence>
<dbReference type="Proteomes" id="UP000012174">
    <property type="component" value="Unassembled WGS sequence"/>
</dbReference>
<dbReference type="InterPro" id="IPR015943">
    <property type="entry name" value="WD40/YVTN_repeat-like_dom_sf"/>
</dbReference>
<feature type="signal peptide" evidence="2">
    <location>
        <begin position="1"/>
        <end position="16"/>
    </location>
</feature>
<dbReference type="PANTHER" id="PTHR30344">
    <property type="entry name" value="6-PHOSPHOGLUCONOLACTONASE-RELATED"/>
    <property type="match status" value="1"/>
</dbReference>
<dbReference type="OMA" id="CCANVVW"/>
<evidence type="ECO:0000313" key="4">
    <source>
        <dbReference type="Proteomes" id="UP000012174"/>
    </source>
</evidence>